<evidence type="ECO:0000313" key="5">
    <source>
        <dbReference type="Proteomes" id="UP000557857"/>
    </source>
</evidence>
<reference evidence="3 4" key="1">
    <citation type="submission" date="2016-12" db="EMBL/GenBank/DDBJ databases">
        <authorList>
            <person name="Song W.-J."/>
            <person name="Kurnit D.M."/>
        </authorList>
    </citation>
    <scope>NUCLEOTIDE SEQUENCE [LARGE SCALE GENOMIC DNA]</scope>
    <source>
        <strain evidence="3 4">CGB1038-1_S1</strain>
    </source>
</reference>
<feature type="domain" description="ThuA-like" evidence="1">
    <location>
        <begin position="66"/>
        <end position="203"/>
    </location>
</feature>
<dbReference type="Pfam" id="PF06283">
    <property type="entry name" value="ThuA"/>
    <property type="match status" value="1"/>
</dbReference>
<dbReference type="InterPro" id="IPR029010">
    <property type="entry name" value="ThuA-like"/>
</dbReference>
<sequence length="207" mass="23900">MKKMITLLGDFYHPHDPLVNYFQGIAKHFPQELKMTDLTIEQLTKALHEQPDLFLLSKENRLAPKTNDVFWLNETYDQLITKYVAGGGSLIAYHSGLSSYPIHSAFSEMLRGRFLHHPKPTEVTYREQNGKSYKIWDEHYFTEVAIGETEVLMHSFSHYGESIAAWRHLYGKGKVFCMTPAHFSEGLQHEGNQMVLFDGISWCLEST</sequence>
<dbReference type="EMBL" id="MSTR01000010">
    <property type="protein sequence ID" value="ONN42314.1"/>
    <property type="molecule type" value="Genomic_DNA"/>
</dbReference>
<evidence type="ECO:0000259" key="1">
    <source>
        <dbReference type="Pfam" id="PF06283"/>
    </source>
</evidence>
<organism evidence="3 4">
    <name type="scientific">Enterococcus mundtii</name>
    <dbReference type="NCBI Taxonomy" id="53346"/>
    <lineage>
        <taxon>Bacteria</taxon>
        <taxon>Bacillati</taxon>
        <taxon>Bacillota</taxon>
        <taxon>Bacilli</taxon>
        <taxon>Lactobacillales</taxon>
        <taxon>Enterococcaceae</taxon>
        <taxon>Enterococcus</taxon>
    </lineage>
</organism>
<evidence type="ECO:0000313" key="3">
    <source>
        <dbReference type="EMBL" id="ONN42314.1"/>
    </source>
</evidence>
<dbReference type="SUPFAM" id="SSF52317">
    <property type="entry name" value="Class I glutamine amidotransferase-like"/>
    <property type="match status" value="1"/>
</dbReference>
<comment type="caution">
    <text evidence="3">The sequence shown here is derived from an EMBL/GenBank/DDBJ whole genome shotgun (WGS) entry which is preliminary data.</text>
</comment>
<evidence type="ECO:0000313" key="4">
    <source>
        <dbReference type="Proteomes" id="UP000189299"/>
    </source>
</evidence>
<name>A0A1V2UG47_ENTMU</name>
<protein>
    <submittedName>
        <fullName evidence="2">ThuA domain-containing protein</fullName>
    </submittedName>
</protein>
<dbReference type="STRING" id="53346.A5802_002871"/>
<dbReference type="OrthoDB" id="9812305at2"/>
<accession>A0A1V2UG47</accession>
<dbReference type="Proteomes" id="UP000557857">
    <property type="component" value="Unassembled WGS sequence"/>
</dbReference>
<dbReference type="AlphaFoldDB" id="A0A1V2UG47"/>
<dbReference type="EMBL" id="JABCAG010000036">
    <property type="protein sequence ID" value="NMP59100.1"/>
    <property type="molecule type" value="Genomic_DNA"/>
</dbReference>
<evidence type="ECO:0000313" key="2">
    <source>
        <dbReference type="EMBL" id="NMP59100.1"/>
    </source>
</evidence>
<reference evidence="2 5" key="2">
    <citation type="submission" date="2020-04" db="EMBL/GenBank/DDBJ databases">
        <authorList>
            <person name="Abaymova A."/>
            <person name="Teymurazov M."/>
            <person name="Tazyna O."/>
            <person name="Chatushin Y."/>
            <person name="Svetoch E."/>
            <person name="Pereligyn V."/>
            <person name="Pohylenko V."/>
            <person name="Platonov M."/>
            <person name="Kartsev N."/>
            <person name="Skryabin Y."/>
            <person name="Sizova A."/>
            <person name="Solomentsev V."/>
            <person name="Kislichkina A."/>
            <person name="Bogun A."/>
        </authorList>
    </citation>
    <scope>NUCLEOTIDE SEQUENCE [LARGE SCALE GENOMIC DNA]</scope>
    <source>
        <strain evidence="2">SCPM-O-B-8398</strain>
        <strain evidence="5">SCPM-O-B-8398 (E28)</strain>
    </source>
</reference>
<proteinExistence type="predicted"/>
<gene>
    <name evidence="3" type="ORF">BTN92_10495</name>
    <name evidence="2" type="ORF">HI921_11625</name>
</gene>
<dbReference type="Gene3D" id="3.40.50.880">
    <property type="match status" value="1"/>
</dbReference>
<dbReference type="Proteomes" id="UP000189299">
    <property type="component" value="Unassembled WGS sequence"/>
</dbReference>
<dbReference type="InterPro" id="IPR029062">
    <property type="entry name" value="Class_I_gatase-like"/>
</dbReference>